<evidence type="ECO:0000313" key="11">
    <source>
        <dbReference type="EMBL" id="QRW21038.1"/>
    </source>
</evidence>
<dbReference type="PROSITE" id="PS00086">
    <property type="entry name" value="CYTOCHROME_P450"/>
    <property type="match status" value="1"/>
</dbReference>
<evidence type="ECO:0000256" key="4">
    <source>
        <dbReference type="ARBA" id="ARBA00022617"/>
    </source>
</evidence>
<keyword evidence="5 9" id="KW-0479">Metal-binding</keyword>
<dbReference type="GO" id="GO:0005506">
    <property type="term" value="F:iron ion binding"/>
    <property type="evidence" value="ECO:0007669"/>
    <property type="project" value="InterPro"/>
</dbReference>
<evidence type="ECO:0000256" key="5">
    <source>
        <dbReference type="ARBA" id="ARBA00022723"/>
    </source>
</evidence>
<dbReference type="PANTHER" id="PTHR24305:SF166">
    <property type="entry name" value="CYTOCHROME P450 12A4, MITOCHONDRIAL-RELATED"/>
    <property type="match status" value="1"/>
</dbReference>
<evidence type="ECO:0000313" key="12">
    <source>
        <dbReference type="Proteomes" id="UP000650533"/>
    </source>
</evidence>
<evidence type="ECO:0000256" key="6">
    <source>
        <dbReference type="ARBA" id="ARBA00023002"/>
    </source>
</evidence>
<dbReference type="InterPro" id="IPR017972">
    <property type="entry name" value="Cyt_P450_CS"/>
</dbReference>
<evidence type="ECO:0000256" key="2">
    <source>
        <dbReference type="ARBA" id="ARBA00005179"/>
    </source>
</evidence>
<evidence type="ECO:0000256" key="9">
    <source>
        <dbReference type="PIRSR" id="PIRSR602401-1"/>
    </source>
</evidence>
<keyword evidence="7 9" id="KW-0408">Iron</keyword>
<comment type="cofactor">
    <cofactor evidence="1 9">
        <name>heme</name>
        <dbReference type="ChEBI" id="CHEBI:30413"/>
    </cofactor>
</comment>
<keyword evidence="4 9" id="KW-0349">Heme</keyword>
<evidence type="ECO:0000256" key="8">
    <source>
        <dbReference type="ARBA" id="ARBA00023033"/>
    </source>
</evidence>
<dbReference type="InterPro" id="IPR036396">
    <property type="entry name" value="Cyt_P450_sf"/>
</dbReference>
<proteinExistence type="inferred from homology"/>
<dbReference type="GO" id="GO:0020037">
    <property type="term" value="F:heme binding"/>
    <property type="evidence" value="ECO:0007669"/>
    <property type="project" value="InterPro"/>
</dbReference>
<keyword evidence="10" id="KW-0812">Transmembrane</keyword>
<comment type="pathway">
    <text evidence="2">Secondary metabolite biosynthesis.</text>
</comment>
<dbReference type="Gene3D" id="1.10.630.10">
    <property type="entry name" value="Cytochrome P450"/>
    <property type="match status" value="3"/>
</dbReference>
<dbReference type="PRINTS" id="PR00463">
    <property type="entry name" value="EP450I"/>
</dbReference>
<dbReference type="PANTHER" id="PTHR24305">
    <property type="entry name" value="CYTOCHROME P450"/>
    <property type="match status" value="1"/>
</dbReference>
<evidence type="ECO:0000256" key="7">
    <source>
        <dbReference type="ARBA" id="ARBA00023004"/>
    </source>
</evidence>
<sequence>MRLIRETKPARNPDAFLFIPMLACGVAARNEKDRETFKQRILAVRECSVPGIVGNGGVHVLQDIWARTDLEGRPAIWADFSISYKRVVDKIFVLFFSPYTLWPASLVIIGLVVHIVSRRRRLFIQLPGPPNTAWVRGHFSSLLGSRGVEFQDEMVAEYGPTLRLYGGFGEELIFTVDPLLIHHVLVKERAKFDRPVASRLLLRSVFGGGLLAKSGDEHRAHRKMPIFMGIAKQTCEGIKKDIASSKNLSKEIDIFPWATLAALELVGEAGLGYSFSSFTGERNEYHTAIKSVMQVHRTSSLRRWVLKHIPHHDIQQLQHAVEIQNQQAEEVIRKRQALIASGDDLLTQAGRGRDIMTLLMKANETTGSKFHVSQQDMVGHMNTFVFAGHETTSTAVAHILDILAQKPRVQVKLREEIKEYFEKNSNDSHYDDLLELPYLDGVVRETLRLHGPAPFLNRICEEDTVLPLKYEVRTPSGTLTSIPIKKGTGILIGVSASNKYKRIWGERAHEYFPERWIGSKIEDILKPGARLPGIYSSTAKDIGITLASQANQRNIDYSPVVYLEFIYIFVAENARTCFLCSSGIVGGRIWLVSFVIIVLITHIVSRRRKLLVQLPGPPPTGWIKGHFSDLIGPRSVEFQDEMIAQYGPTLKLYGGFGEELIFTADPSIMHHVLVKERAAFKRPAGAQLLIRSVFGGGLLAQSGDEHRVHRKLLNPVFTMRFLRELVNAFDNMPIFMDIAKQTSEGIKKDIASFKGPSNEVDVFPWATVAALELVGEAGLGYSFSSFTGERNEYNIAIKSVMQVFSKMGPFMKVLPYVYRMGTPSFRSWILKHIPHNNIQQLLHAVRIQNEQAEEVIRTRQGLISSGEDLSSQAGRGRDIMTLLMKANEATGSQHHVSRQEMVGHMNTFVFAGHETTSTAVARILDILAQKPRVQVELREEIRKYFEKNLSDTNYDGLLELPYLDGVVRETLRLHGPVTLLNRICEEDIVLPLHYPIETPAGKLTSIPIKKGTRVFATISASNRYERIWGERAKEYLPERWIESKIEEVTQPGVHLPGVYSSMMTFGAGSHACIGFKFAIMEIKVMIAELIKDFKFEPSQEEHDWEGYSGDRYFILLEREAPAHTLTKGQAVWLSWFVIVGFIVRTVSRWRRLLIQLPGPPATGWIKGFPCHIVISNTHIAFQDEVVEKYGPTLKLYSGFGEEFIFTADPSIIYHILVKDRAKFERTAGGRLLLRSIFGGGLFAQSGDEHRTHRKMPIFMDIAKQTSNGIMKDLNESKSSTKELDVFPWATAAALELVGEAGLGYSFSSFTGERNEYNIAIKSVMQVLSKMGPFMKLDTKHIPHNNIQQLLHAVRIQNEQAEEVIRTRQGLISSGEDLSSQAGRGRDIMTLLMKANEAEGSESHVSRQEMVGHMNTFVFAGHETTSTAVARILDVLAQQPRAQVKLREEIREYFAKNSNDTITIASLNYRTLTV</sequence>
<protein>
    <submittedName>
        <fullName evidence="11">Cytochrome P450 family protein</fullName>
    </submittedName>
</protein>
<dbReference type="PRINTS" id="PR00385">
    <property type="entry name" value="P450"/>
</dbReference>
<feature type="binding site" description="axial binding residue" evidence="9">
    <location>
        <position position="1072"/>
    </location>
    <ligand>
        <name>heme</name>
        <dbReference type="ChEBI" id="CHEBI:30413"/>
    </ligand>
    <ligandPart>
        <name>Fe</name>
        <dbReference type="ChEBI" id="CHEBI:18248"/>
    </ligandPart>
</feature>
<feature type="transmembrane region" description="Helical" evidence="10">
    <location>
        <begin position="91"/>
        <end position="116"/>
    </location>
</feature>
<dbReference type="GO" id="GO:0016705">
    <property type="term" value="F:oxidoreductase activity, acting on paired donors, with incorporation or reduction of molecular oxygen"/>
    <property type="evidence" value="ECO:0007669"/>
    <property type="project" value="InterPro"/>
</dbReference>
<dbReference type="Pfam" id="PF00067">
    <property type="entry name" value="p450"/>
    <property type="match status" value="3"/>
</dbReference>
<evidence type="ECO:0000256" key="10">
    <source>
        <dbReference type="SAM" id="Phobius"/>
    </source>
</evidence>
<dbReference type="KEGG" id="rsx:RhiXN_06027"/>
<dbReference type="GO" id="GO:0004497">
    <property type="term" value="F:monooxygenase activity"/>
    <property type="evidence" value="ECO:0007669"/>
    <property type="project" value="UniProtKB-KW"/>
</dbReference>
<dbReference type="SUPFAM" id="SSF48264">
    <property type="entry name" value="Cytochrome P450"/>
    <property type="match status" value="3"/>
</dbReference>
<dbReference type="EMBL" id="CP059663">
    <property type="protein sequence ID" value="QRW21038.1"/>
    <property type="molecule type" value="Genomic_DNA"/>
</dbReference>
<accession>A0A8H8NZ97</accession>
<keyword evidence="10" id="KW-0472">Membrane</keyword>
<keyword evidence="8" id="KW-0503">Monooxygenase</keyword>
<dbReference type="InterPro" id="IPR001128">
    <property type="entry name" value="Cyt_P450"/>
</dbReference>
<evidence type="ECO:0000256" key="3">
    <source>
        <dbReference type="ARBA" id="ARBA00010617"/>
    </source>
</evidence>
<organism evidence="11 12">
    <name type="scientific">Rhizoctonia solani</name>
    <dbReference type="NCBI Taxonomy" id="456999"/>
    <lineage>
        <taxon>Eukaryota</taxon>
        <taxon>Fungi</taxon>
        <taxon>Dikarya</taxon>
        <taxon>Basidiomycota</taxon>
        <taxon>Agaricomycotina</taxon>
        <taxon>Agaricomycetes</taxon>
        <taxon>Cantharellales</taxon>
        <taxon>Ceratobasidiaceae</taxon>
        <taxon>Rhizoctonia</taxon>
    </lineage>
</organism>
<evidence type="ECO:0000256" key="1">
    <source>
        <dbReference type="ARBA" id="ARBA00001971"/>
    </source>
</evidence>
<gene>
    <name evidence="11" type="ORF">RhiXN_06027</name>
</gene>
<dbReference type="InterPro" id="IPR050121">
    <property type="entry name" value="Cytochrome_P450_monoxygenase"/>
</dbReference>
<dbReference type="InterPro" id="IPR002401">
    <property type="entry name" value="Cyt_P450_E_grp-I"/>
</dbReference>
<reference evidence="11" key="1">
    <citation type="submission" date="2020-05" db="EMBL/GenBank/DDBJ databases">
        <title>Evolutionary and genomic comparisons of hybrid uninucleate and nonhybrid Rhizoctonia fungi.</title>
        <authorList>
            <person name="Li C."/>
            <person name="Chen X."/>
        </authorList>
    </citation>
    <scope>NUCLEOTIDE SEQUENCE</scope>
    <source>
        <strain evidence="11">AG-1 IA</strain>
    </source>
</reference>
<keyword evidence="6" id="KW-0560">Oxidoreductase</keyword>
<dbReference type="RefSeq" id="XP_043181275.1">
    <property type="nucleotide sequence ID" value="XM_043325843.1"/>
</dbReference>
<dbReference type="GeneID" id="67028306"/>
<keyword evidence="10" id="KW-1133">Transmembrane helix</keyword>
<dbReference type="Proteomes" id="UP000650533">
    <property type="component" value="Chromosome 6"/>
</dbReference>
<name>A0A8H8NZ97_9AGAM</name>
<comment type="similarity">
    <text evidence="3">Belongs to the cytochrome P450 family.</text>
</comment>